<evidence type="ECO:0008006" key="3">
    <source>
        <dbReference type="Google" id="ProtNLM"/>
    </source>
</evidence>
<comment type="caution">
    <text evidence="1">The sequence shown here is derived from an EMBL/GenBank/DDBJ whole genome shotgun (WGS) entry which is preliminary data.</text>
</comment>
<protein>
    <recommendedName>
        <fullName evidence="3">DUF3231 family protein</fullName>
    </recommendedName>
</protein>
<gene>
    <name evidence="1" type="ORF">GCM10008967_37400</name>
</gene>
<name>A0ABN0WPH3_9BACI</name>
<dbReference type="Proteomes" id="UP001500782">
    <property type="component" value="Unassembled WGS sequence"/>
</dbReference>
<keyword evidence="2" id="KW-1185">Reference proteome</keyword>
<reference evidence="1 2" key="1">
    <citation type="journal article" date="2019" name="Int. J. Syst. Evol. Microbiol.">
        <title>The Global Catalogue of Microorganisms (GCM) 10K type strain sequencing project: providing services to taxonomists for standard genome sequencing and annotation.</title>
        <authorList>
            <consortium name="The Broad Institute Genomics Platform"/>
            <consortium name="The Broad Institute Genome Sequencing Center for Infectious Disease"/>
            <person name="Wu L."/>
            <person name="Ma J."/>
        </authorList>
    </citation>
    <scope>NUCLEOTIDE SEQUENCE [LARGE SCALE GENOMIC DNA]</scope>
    <source>
        <strain evidence="1 2">JCM 9731</strain>
    </source>
</reference>
<dbReference type="Gene3D" id="1.20.1260.10">
    <property type="match status" value="2"/>
</dbReference>
<organism evidence="1 2">
    <name type="scientific">Bacillus carboniphilus</name>
    <dbReference type="NCBI Taxonomy" id="86663"/>
    <lineage>
        <taxon>Bacteria</taxon>
        <taxon>Bacillati</taxon>
        <taxon>Bacillota</taxon>
        <taxon>Bacilli</taxon>
        <taxon>Bacillales</taxon>
        <taxon>Bacillaceae</taxon>
        <taxon>Bacillus</taxon>
    </lineage>
</organism>
<dbReference type="InterPro" id="IPR021617">
    <property type="entry name" value="DUF3231"/>
</dbReference>
<dbReference type="RefSeq" id="WP_343802600.1">
    <property type="nucleotide sequence ID" value="NZ_BAAADJ010000062.1"/>
</dbReference>
<dbReference type="Pfam" id="PF11553">
    <property type="entry name" value="DUF3231"/>
    <property type="match status" value="2"/>
</dbReference>
<dbReference type="EMBL" id="BAAADJ010000062">
    <property type="protein sequence ID" value="GAA0343468.1"/>
    <property type="molecule type" value="Genomic_DNA"/>
</dbReference>
<sequence length="335" mass="37816">MTTHNPKLVSTELALLWTTYIQDSMAKCIIKHFYLTKTDPDLDPILSYADQCSTQHLNQITELFNKEKIPVPKGFSDKDLHENAPKLFPENYMYRFLEHMSRSGLTNYAFGRSTSYRKDVRQLADEWLKQSSHLYNLVIDKATSKGILVRSPDMAYPTEVEFVQKAGLFSNGFLDKGRPLLGVEIAHIGTNIEANYTVSTTLLGYSQVAEDPKVKQIMYRGHQIAKKHAEIFSSILRQESVHAPSDWDSSLTSSTSPTFSDALMLTSVASMISIGISNYGTAIGASLRKDLGVHYTRLLAELGQYAEDLTELMIENQWLEKPPQILNRKELVKGE</sequence>
<proteinExistence type="predicted"/>
<evidence type="ECO:0000313" key="1">
    <source>
        <dbReference type="EMBL" id="GAA0343468.1"/>
    </source>
</evidence>
<dbReference type="InterPro" id="IPR012347">
    <property type="entry name" value="Ferritin-like"/>
</dbReference>
<evidence type="ECO:0000313" key="2">
    <source>
        <dbReference type="Proteomes" id="UP001500782"/>
    </source>
</evidence>
<accession>A0ABN0WPH3</accession>